<feature type="signal peptide" evidence="5">
    <location>
        <begin position="1"/>
        <end position="21"/>
    </location>
</feature>
<gene>
    <name evidence="6" type="ORF">PHPALM_14311</name>
</gene>
<dbReference type="InterPro" id="IPR031825">
    <property type="entry name" value="RXLR"/>
</dbReference>
<comment type="subcellular location">
    <subcellularLocation>
        <location evidence="1 5">Secreted</location>
    </subcellularLocation>
</comment>
<keyword evidence="4 5" id="KW-0732">Signal</keyword>
<evidence type="ECO:0000313" key="7">
    <source>
        <dbReference type="Proteomes" id="UP000237271"/>
    </source>
</evidence>
<evidence type="ECO:0000256" key="4">
    <source>
        <dbReference type="ARBA" id="ARBA00022729"/>
    </source>
</evidence>
<evidence type="ECO:0000256" key="1">
    <source>
        <dbReference type="ARBA" id="ARBA00004613"/>
    </source>
</evidence>
<proteinExistence type="inferred from homology"/>
<sequence>MRLASFLSATMVAIYFAACSATTDFDQINVLMNGSPGHSHASTGKRLLRAHQENEASTEERTPNINFNLAQLTERADAKKLAKQLMGNDKLAKAAYIWWQHNGVTLTKLDDFLKLASRKTQGRKYDQIYNAYMMHLGYTGV</sequence>
<dbReference type="Proteomes" id="UP000237271">
    <property type="component" value="Unassembled WGS sequence"/>
</dbReference>
<dbReference type="GO" id="GO:0005576">
    <property type="term" value="C:extracellular region"/>
    <property type="evidence" value="ECO:0007669"/>
    <property type="project" value="UniProtKB-SubCell"/>
</dbReference>
<reference evidence="6 7" key="1">
    <citation type="journal article" date="2017" name="Genome Biol. Evol.">
        <title>Phytophthora megakarya and P. palmivora, closely related causal agents of cacao black pod rot, underwent increases in genome sizes and gene numbers by different mechanisms.</title>
        <authorList>
            <person name="Ali S.S."/>
            <person name="Shao J."/>
            <person name="Lary D.J."/>
            <person name="Kronmiller B."/>
            <person name="Shen D."/>
            <person name="Strem M.D."/>
            <person name="Amoako-Attah I."/>
            <person name="Akrofi A.Y."/>
            <person name="Begoude B.A."/>
            <person name="Ten Hoopen G.M."/>
            <person name="Coulibaly K."/>
            <person name="Kebe B.I."/>
            <person name="Melnick R.L."/>
            <person name="Guiltinan M.J."/>
            <person name="Tyler B.M."/>
            <person name="Meinhardt L.W."/>
            <person name="Bailey B.A."/>
        </authorList>
    </citation>
    <scope>NUCLEOTIDE SEQUENCE [LARGE SCALE GENOMIC DNA]</scope>
    <source>
        <strain evidence="7">sbr112.9</strain>
    </source>
</reference>
<dbReference type="Pfam" id="PF16810">
    <property type="entry name" value="RXLR"/>
    <property type="match status" value="1"/>
</dbReference>
<evidence type="ECO:0000313" key="6">
    <source>
        <dbReference type="EMBL" id="POM69409.1"/>
    </source>
</evidence>
<keyword evidence="3 5" id="KW-0964">Secreted</keyword>
<dbReference type="OrthoDB" id="120062at2759"/>
<feature type="chain" id="PRO_5028524433" description="RxLR effector protein" evidence="5">
    <location>
        <begin position="22"/>
        <end position="141"/>
    </location>
</feature>
<keyword evidence="7" id="KW-1185">Reference proteome</keyword>
<comment type="caution">
    <text evidence="6">The sequence shown here is derived from an EMBL/GenBank/DDBJ whole genome shotgun (WGS) entry which is preliminary data.</text>
</comment>
<dbReference type="EMBL" id="NCKW01007871">
    <property type="protein sequence ID" value="POM69409.1"/>
    <property type="molecule type" value="Genomic_DNA"/>
</dbReference>
<comment type="function">
    <text evidence="5">Effector that suppresses plant defense responses during pathogen infection.</text>
</comment>
<organism evidence="6 7">
    <name type="scientific">Phytophthora palmivora</name>
    <dbReference type="NCBI Taxonomy" id="4796"/>
    <lineage>
        <taxon>Eukaryota</taxon>
        <taxon>Sar</taxon>
        <taxon>Stramenopiles</taxon>
        <taxon>Oomycota</taxon>
        <taxon>Peronosporomycetes</taxon>
        <taxon>Peronosporales</taxon>
        <taxon>Peronosporaceae</taxon>
        <taxon>Phytophthora</taxon>
    </lineage>
</organism>
<evidence type="ECO:0000256" key="5">
    <source>
        <dbReference type="RuleBase" id="RU367124"/>
    </source>
</evidence>
<dbReference type="AlphaFoldDB" id="A0A2P4XVA7"/>
<dbReference type="Gene3D" id="1.10.10.2460">
    <property type="match status" value="1"/>
</dbReference>
<evidence type="ECO:0000256" key="2">
    <source>
        <dbReference type="ARBA" id="ARBA00010400"/>
    </source>
</evidence>
<name>A0A2P4XVA7_9STRA</name>
<evidence type="ECO:0000256" key="3">
    <source>
        <dbReference type="ARBA" id="ARBA00022525"/>
    </source>
</evidence>
<comment type="similarity">
    <text evidence="2 5">Belongs to the RxLR effector family.</text>
</comment>
<accession>A0A2P4XVA7</accession>
<protein>
    <recommendedName>
        <fullName evidence="5">RxLR effector protein</fullName>
    </recommendedName>
</protein>